<dbReference type="InterPro" id="IPR050416">
    <property type="entry name" value="FAD-linked_Oxidoreductase"/>
</dbReference>
<keyword evidence="4" id="KW-0274">FAD</keyword>
<dbReference type="Pfam" id="PF01565">
    <property type="entry name" value="FAD_binding_4"/>
    <property type="match status" value="1"/>
</dbReference>
<evidence type="ECO:0000313" key="9">
    <source>
        <dbReference type="EMBL" id="NYJ74662.1"/>
    </source>
</evidence>
<evidence type="ECO:0000256" key="3">
    <source>
        <dbReference type="ARBA" id="ARBA00022630"/>
    </source>
</evidence>
<feature type="signal peptide" evidence="7">
    <location>
        <begin position="1"/>
        <end position="32"/>
    </location>
</feature>
<evidence type="ECO:0000259" key="8">
    <source>
        <dbReference type="PROSITE" id="PS51387"/>
    </source>
</evidence>
<evidence type="ECO:0000256" key="6">
    <source>
        <dbReference type="SAM" id="MobiDB-lite"/>
    </source>
</evidence>
<reference evidence="9 10" key="1">
    <citation type="submission" date="2020-07" db="EMBL/GenBank/DDBJ databases">
        <title>Sequencing the genomes of 1000 actinobacteria strains.</title>
        <authorList>
            <person name="Klenk H.-P."/>
        </authorList>
    </citation>
    <scope>NUCLEOTIDE SEQUENCE [LARGE SCALE GENOMIC DNA]</scope>
    <source>
        <strain evidence="9 10">DSM 29531</strain>
    </source>
</reference>
<dbReference type="PANTHER" id="PTHR42973">
    <property type="entry name" value="BINDING OXIDOREDUCTASE, PUTATIVE (AFU_ORTHOLOGUE AFUA_1G17690)-RELATED"/>
    <property type="match status" value="1"/>
</dbReference>
<dbReference type="Pfam" id="PF08031">
    <property type="entry name" value="BBE"/>
    <property type="match status" value="1"/>
</dbReference>
<dbReference type="GO" id="GO:0071949">
    <property type="term" value="F:FAD binding"/>
    <property type="evidence" value="ECO:0007669"/>
    <property type="project" value="InterPro"/>
</dbReference>
<organism evidence="9 10">
    <name type="scientific">Allobranchiibius huperziae</name>
    <dbReference type="NCBI Taxonomy" id="1874116"/>
    <lineage>
        <taxon>Bacteria</taxon>
        <taxon>Bacillati</taxon>
        <taxon>Actinomycetota</taxon>
        <taxon>Actinomycetes</taxon>
        <taxon>Micrococcales</taxon>
        <taxon>Dermacoccaceae</taxon>
        <taxon>Allobranchiibius</taxon>
    </lineage>
</organism>
<protein>
    <submittedName>
        <fullName evidence="9">FAD/FMN-containing dehydrogenase</fullName>
    </submittedName>
</protein>
<gene>
    <name evidence="9" type="ORF">HNR15_001625</name>
</gene>
<dbReference type="InterPro" id="IPR036318">
    <property type="entry name" value="FAD-bd_PCMH-like_sf"/>
</dbReference>
<comment type="cofactor">
    <cofactor evidence="1">
        <name>FAD</name>
        <dbReference type="ChEBI" id="CHEBI:57692"/>
    </cofactor>
</comment>
<dbReference type="PROSITE" id="PS51257">
    <property type="entry name" value="PROKAR_LIPOPROTEIN"/>
    <property type="match status" value="1"/>
</dbReference>
<keyword evidence="5" id="KW-0560">Oxidoreductase</keyword>
<dbReference type="Gene3D" id="3.30.465.10">
    <property type="match status" value="1"/>
</dbReference>
<dbReference type="InterPro" id="IPR016169">
    <property type="entry name" value="FAD-bd_PCMH_sub2"/>
</dbReference>
<dbReference type="InterPro" id="IPR016166">
    <property type="entry name" value="FAD-bd_PCMH"/>
</dbReference>
<dbReference type="PROSITE" id="PS00862">
    <property type="entry name" value="OX2_COVAL_FAD"/>
    <property type="match status" value="1"/>
</dbReference>
<feature type="region of interest" description="Disordered" evidence="6">
    <location>
        <begin position="42"/>
        <end position="63"/>
    </location>
</feature>
<keyword evidence="3" id="KW-0285">Flavoprotein</keyword>
<evidence type="ECO:0000256" key="2">
    <source>
        <dbReference type="ARBA" id="ARBA00005466"/>
    </source>
</evidence>
<accession>A0A853DBI5</accession>
<evidence type="ECO:0000256" key="5">
    <source>
        <dbReference type="ARBA" id="ARBA00023002"/>
    </source>
</evidence>
<feature type="compositionally biased region" description="Low complexity" evidence="6">
    <location>
        <begin position="44"/>
        <end position="63"/>
    </location>
</feature>
<feature type="domain" description="FAD-binding PCMH-type" evidence="8">
    <location>
        <begin position="101"/>
        <end position="270"/>
    </location>
</feature>
<dbReference type="Gene3D" id="3.40.462.20">
    <property type="match status" value="1"/>
</dbReference>
<dbReference type="GO" id="GO:0016491">
    <property type="term" value="F:oxidoreductase activity"/>
    <property type="evidence" value="ECO:0007669"/>
    <property type="project" value="UniProtKB-KW"/>
</dbReference>
<comment type="caution">
    <text evidence="9">The sequence shown here is derived from an EMBL/GenBank/DDBJ whole genome shotgun (WGS) entry which is preliminary data.</text>
</comment>
<dbReference type="AlphaFoldDB" id="A0A853DBI5"/>
<dbReference type="InterPro" id="IPR006094">
    <property type="entry name" value="Oxid_FAD_bind_N"/>
</dbReference>
<dbReference type="PROSITE" id="PS51387">
    <property type="entry name" value="FAD_PCMH"/>
    <property type="match status" value="1"/>
</dbReference>
<name>A0A853DBI5_9MICO</name>
<dbReference type="EMBL" id="JACCFW010000001">
    <property type="protein sequence ID" value="NYJ74662.1"/>
    <property type="molecule type" value="Genomic_DNA"/>
</dbReference>
<dbReference type="RefSeq" id="WP_179480709.1">
    <property type="nucleotide sequence ID" value="NZ_JACCFW010000001.1"/>
</dbReference>
<dbReference type="SUPFAM" id="SSF56176">
    <property type="entry name" value="FAD-binding/transporter-associated domain-like"/>
    <property type="match status" value="1"/>
</dbReference>
<dbReference type="InterPro" id="IPR006093">
    <property type="entry name" value="Oxy_OxRdtase_FAD_BS"/>
</dbReference>
<sequence length="503" mass="51211">MDHIDRRAFLAVTAAGAAAAALAGCSPTSSRAAGSAAAGGGSSSAGLAATSSPGQSAAAGATGGPTLADWKQLAGQIQGVVLLPGSTPYAQDKLLFNPEYDGAKPQAVIRPKTTTDVQRSVAFSSKYGLHVSPRSGGHSYIGASAADGTVVIDLREMAAVDASGSSVSVQAGANLYFVHATLAGRNRTIPTGTCPTVGTSGLTLGGGLGTESRAHGLTCDRVESVQMVLPDSSLVTATASTNSDLYWAARGGSSAIPGVVTSLGYGTYSTTDRGIFRATFPVGSATQVLEGWASWLGSASRDWWANVHLDLSGGSLRPSILGVCTAGRELLALSSLQRHIGARATSTSHFQRSYLSTVQYFGGGTTSARAPFTAGTDLVRTMTSSAAAAIVQGTLAAGHRSVAAIVDPLDGAVHDVAASAGAFPWRSHQASIQWYAGGSNYAGARSWISAAHAAVRSVSVGGYVNYLESGVAGSRYFAENTSKLNSVHQKYDPHGLMHLPFTL</sequence>
<keyword evidence="7" id="KW-0732">Signal</keyword>
<proteinExistence type="inferred from homology"/>
<keyword evidence="10" id="KW-1185">Reference proteome</keyword>
<dbReference type="Proteomes" id="UP000571817">
    <property type="component" value="Unassembled WGS sequence"/>
</dbReference>
<evidence type="ECO:0000256" key="1">
    <source>
        <dbReference type="ARBA" id="ARBA00001974"/>
    </source>
</evidence>
<evidence type="ECO:0000256" key="7">
    <source>
        <dbReference type="SAM" id="SignalP"/>
    </source>
</evidence>
<dbReference type="PANTHER" id="PTHR42973:SF39">
    <property type="entry name" value="FAD-BINDING PCMH-TYPE DOMAIN-CONTAINING PROTEIN"/>
    <property type="match status" value="1"/>
</dbReference>
<comment type="similarity">
    <text evidence="2">Belongs to the oxygen-dependent FAD-linked oxidoreductase family.</text>
</comment>
<dbReference type="InterPro" id="IPR012951">
    <property type="entry name" value="BBE"/>
</dbReference>
<feature type="chain" id="PRO_5032830791" evidence="7">
    <location>
        <begin position="33"/>
        <end position="503"/>
    </location>
</feature>
<evidence type="ECO:0000313" key="10">
    <source>
        <dbReference type="Proteomes" id="UP000571817"/>
    </source>
</evidence>
<dbReference type="PROSITE" id="PS51318">
    <property type="entry name" value="TAT"/>
    <property type="match status" value="1"/>
</dbReference>
<dbReference type="InterPro" id="IPR006311">
    <property type="entry name" value="TAT_signal"/>
</dbReference>
<evidence type="ECO:0000256" key="4">
    <source>
        <dbReference type="ARBA" id="ARBA00022827"/>
    </source>
</evidence>